<feature type="region of interest" description="Disordered" evidence="1">
    <location>
        <begin position="120"/>
        <end position="209"/>
    </location>
</feature>
<feature type="compositionally biased region" description="Low complexity" evidence="1">
    <location>
        <begin position="33"/>
        <end position="45"/>
    </location>
</feature>
<evidence type="ECO:0000313" key="3">
    <source>
        <dbReference type="Proteomes" id="UP001370758"/>
    </source>
</evidence>
<evidence type="ECO:0000256" key="1">
    <source>
        <dbReference type="SAM" id="MobiDB-lite"/>
    </source>
</evidence>
<protein>
    <submittedName>
        <fullName evidence="2">Uncharacterized protein</fullName>
    </submittedName>
</protein>
<accession>A0AAV9WPX5</accession>
<reference evidence="2 3" key="1">
    <citation type="submission" date="2023-08" db="EMBL/GenBank/DDBJ databases">
        <authorList>
            <person name="Palmer J.M."/>
        </authorList>
    </citation>
    <scope>NUCLEOTIDE SEQUENCE [LARGE SCALE GENOMIC DNA]</scope>
    <source>
        <strain evidence="2 3">TWF481</strain>
    </source>
</reference>
<proteinExistence type="predicted"/>
<feature type="compositionally biased region" description="Basic and acidic residues" evidence="1">
    <location>
        <begin position="186"/>
        <end position="209"/>
    </location>
</feature>
<feature type="region of interest" description="Disordered" evidence="1">
    <location>
        <begin position="244"/>
        <end position="264"/>
    </location>
</feature>
<sequence>MSDSNSDSLHTTRMEIPDAIAILPRWESEHSKTPPAALSPTSAPSHNYDNIPDIICEPGPDELTPSNRANLSRAQTRADTSGVPVVFGGGVSTDPWDETTDSHGIPGYDDYRNRWMRRSSTSSLDNPRTLTGRRKRNIHDPDYYFESVSMPIPRANNSSDSSEHDSTEENLPKNPRTPLPTLEQANTKRREARDDSHQDNIREGFDNSRDSIRAEVGKIMRHDNGEVPRYSNEIINEVLPESRVPARAGSSQSSQSSQSQLQRDDATFGCRGSVLYFKKAADKDKMTLLRKKTFNGSAHEIIDGTAFFNHDFSPRQGGRDKWDIRWVHLPVNNAEWVLPALICILIKTVSPDESGAWGAKKVAEKLFKPINRHLHHTNTSSNAVSAQPYDLRVPPLCRPKPLQPDFLNADERKNVHHCAENMVLAVIITTISKRKCSGASRLEKRCFK</sequence>
<dbReference type="EMBL" id="JAVHJL010000001">
    <property type="protein sequence ID" value="KAK6512343.1"/>
    <property type="molecule type" value="Genomic_DNA"/>
</dbReference>
<feature type="compositionally biased region" description="Polar residues" evidence="1">
    <location>
        <begin position="120"/>
        <end position="129"/>
    </location>
</feature>
<comment type="caution">
    <text evidence="2">The sequence shown here is derived from an EMBL/GenBank/DDBJ whole genome shotgun (WGS) entry which is preliminary data.</text>
</comment>
<organism evidence="2 3">
    <name type="scientific">Arthrobotrys musiformis</name>
    <dbReference type="NCBI Taxonomy" id="47236"/>
    <lineage>
        <taxon>Eukaryota</taxon>
        <taxon>Fungi</taxon>
        <taxon>Dikarya</taxon>
        <taxon>Ascomycota</taxon>
        <taxon>Pezizomycotina</taxon>
        <taxon>Orbiliomycetes</taxon>
        <taxon>Orbiliales</taxon>
        <taxon>Orbiliaceae</taxon>
        <taxon>Arthrobotrys</taxon>
    </lineage>
</organism>
<evidence type="ECO:0000313" key="2">
    <source>
        <dbReference type="EMBL" id="KAK6512343.1"/>
    </source>
</evidence>
<gene>
    <name evidence="2" type="ORF">TWF481_001231</name>
</gene>
<keyword evidence="3" id="KW-1185">Reference proteome</keyword>
<feature type="region of interest" description="Disordered" evidence="1">
    <location>
        <begin position="74"/>
        <end position="105"/>
    </location>
</feature>
<dbReference type="Proteomes" id="UP001370758">
    <property type="component" value="Unassembled WGS sequence"/>
</dbReference>
<feature type="compositionally biased region" description="Basic and acidic residues" evidence="1">
    <location>
        <begin position="161"/>
        <end position="171"/>
    </location>
</feature>
<name>A0AAV9WPX5_9PEZI</name>
<dbReference type="AlphaFoldDB" id="A0AAV9WPX5"/>
<feature type="compositionally biased region" description="Low complexity" evidence="1">
    <location>
        <begin position="250"/>
        <end position="260"/>
    </location>
</feature>
<feature type="region of interest" description="Disordered" evidence="1">
    <location>
        <begin position="1"/>
        <end position="53"/>
    </location>
</feature>